<dbReference type="GO" id="GO:0016301">
    <property type="term" value="F:kinase activity"/>
    <property type="evidence" value="ECO:0007669"/>
    <property type="project" value="UniProtKB-KW"/>
</dbReference>
<dbReference type="InterPro" id="IPR050406">
    <property type="entry name" value="FGGY_Carb_Kinase"/>
</dbReference>
<dbReference type="PANTHER" id="PTHR43095">
    <property type="entry name" value="SUGAR KINASE"/>
    <property type="match status" value="1"/>
</dbReference>
<dbReference type="GO" id="GO:0005975">
    <property type="term" value="P:carbohydrate metabolic process"/>
    <property type="evidence" value="ECO:0007669"/>
    <property type="project" value="InterPro"/>
</dbReference>
<organism evidence="6 7">
    <name type="scientific">Gemmobacter aquatilis</name>
    <dbReference type="NCBI Taxonomy" id="933059"/>
    <lineage>
        <taxon>Bacteria</taxon>
        <taxon>Pseudomonadati</taxon>
        <taxon>Pseudomonadota</taxon>
        <taxon>Alphaproteobacteria</taxon>
        <taxon>Rhodobacterales</taxon>
        <taxon>Paracoccaceae</taxon>
        <taxon>Gemmobacter</taxon>
    </lineage>
</organism>
<keyword evidence="2" id="KW-0808">Transferase</keyword>
<evidence type="ECO:0000259" key="4">
    <source>
        <dbReference type="Pfam" id="PF00370"/>
    </source>
</evidence>
<evidence type="ECO:0000313" key="6">
    <source>
        <dbReference type="EMBL" id="SEM40134.1"/>
    </source>
</evidence>
<dbReference type="InterPro" id="IPR043129">
    <property type="entry name" value="ATPase_NBD"/>
</dbReference>
<dbReference type="STRING" id="933059.SAMN04488103_10140"/>
<dbReference type="Gene3D" id="3.30.420.40">
    <property type="match status" value="2"/>
</dbReference>
<sequence length="474" mass="50566">MPIANPWRCRWFRYSICHDDLDMTHIAVIDIGKTNAKLALVDAETLAERAVITRPNSVLPGPPWPHFDLDGHWQFLLSGLAQFHRDYGIAAISVTTHGAAAVFLDAAGGLAAPMLDYEHPGPDAMAAAYDALRPDFAETGSPRLAMGLNLGAQLYWQLATDPGLRARTHAIVTYPQYWGFLLTGELASDVSSLGCHSDLWNPWQGQFSTLVEKLGLAGVLAPARLPGARLGGLLHKVAAQTGIPAGTPVSVGIHDSNASIYPYLRARTGPFAVVSTGTWVVSMAVGAETTLLDATRDVLVNVSALGQPVPSARFMGGREFEIIAAGLGNSILPEDRAQVLAAGLALLPAVEPASGPFAGRQMAWTAQPRTSGQKRVALSWYLALMTDTCLSLIGARGPVIVEGPFARNSDYLDMLASLRPEGVETAASTTGTAIGAALLMLRTAAPHATLRYGPEIDGPRYLQYARRWHSLLAR</sequence>
<protein>
    <submittedName>
        <fullName evidence="6">Sugar (Pentulose or hexulose) kinase</fullName>
    </submittedName>
</protein>
<keyword evidence="3 6" id="KW-0418">Kinase</keyword>
<dbReference type="SUPFAM" id="SSF53067">
    <property type="entry name" value="Actin-like ATPase domain"/>
    <property type="match status" value="2"/>
</dbReference>
<evidence type="ECO:0000256" key="3">
    <source>
        <dbReference type="ARBA" id="ARBA00022777"/>
    </source>
</evidence>
<reference evidence="6 7" key="1">
    <citation type="submission" date="2016-10" db="EMBL/GenBank/DDBJ databases">
        <authorList>
            <person name="de Groot N.N."/>
        </authorList>
    </citation>
    <scope>NUCLEOTIDE SEQUENCE [LARGE SCALE GENOMIC DNA]</scope>
    <source>
        <strain evidence="6 7">DSM 3857</strain>
    </source>
</reference>
<evidence type="ECO:0000313" key="7">
    <source>
        <dbReference type="Proteomes" id="UP000198761"/>
    </source>
</evidence>
<dbReference type="InterPro" id="IPR049382">
    <property type="entry name" value="FGGY_C_2"/>
</dbReference>
<comment type="similarity">
    <text evidence="1">Belongs to the FGGY kinase family.</text>
</comment>
<accession>A0A1H7Y2P0</accession>
<dbReference type="Pfam" id="PF21546">
    <property type="entry name" value="FGGY_C_2"/>
    <property type="match status" value="1"/>
</dbReference>
<dbReference type="InterPro" id="IPR018484">
    <property type="entry name" value="FGGY_N"/>
</dbReference>
<proteinExistence type="inferred from homology"/>
<feature type="domain" description="Carbohydrate kinase FGGY C-terminal" evidence="5">
    <location>
        <begin position="269"/>
        <end position="441"/>
    </location>
</feature>
<dbReference type="Pfam" id="PF00370">
    <property type="entry name" value="FGGY_N"/>
    <property type="match status" value="1"/>
</dbReference>
<dbReference type="AlphaFoldDB" id="A0A1H7Y2P0"/>
<dbReference type="PANTHER" id="PTHR43095:SF5">
    <property type="entry name" value="XYLULOSE KINASE"/>
    <property type="match status" value="1"/>
</dbReference>
<keyword evidence="7" id="KW-1185">Reference proteome</keyword>
<evidence type="ECO:0000256" key="1">
    <source>
        <dbReference type="ARBA" id="ARBA00009156"/>
    </source>
</evidence>
<name>A0A1H7Y2P0_9RHOB</name>
<gene>
    <name evidence="6" type="ORF">SAMN04488103_10140</name>
</gene>
<dbReference type="Proteomes" id="UP000198761">
    <property type="component" value="Unassembled WGS sequence"/>
</dbReference>
<evidence type="ECO:0000259" key="5">
    <source>
        <dbReference type="Pfam" id="PF21546"/>
    </source>
</evidence>
<dbReference type="EMBL" id="FOCE01000001">
    <property type="protein sequence ID" value="SEM40134.1"/>
    <property type="molecule type" value="Genomic_DNA"/>
</dbReference>
<dbReference type="CDD" id="cd07772">
    <property type="entry name" value="ASKHA_NBD_FGGY_NaCK-like"/>
    <property type="match status" value="1"/>
</dbReference>
<feature type="domain" description="Carbohydrate kinase FGGY N-terminal" evidence="4">
    <location>
        <begin position="27"/>
        <end position="259"/>
    </location>
</feature>
<evidence type="ECO:0000256" key="2">
    <source>
        <dbReference type="ARBA" id="ARBA00022679"/>
    </source>
</evidence>